<reference evidence="3" key="1">
    <citation type="journal article" date="2014" name="Int. J. Syst. Evol. Microbiol.">
        <title>Complete genome sequence of Corynebacterium casei LMG S-19264T (=DSM 44701T), isolated from a smear-ripened cheese.</title>
        <authorList>
            <consortium name="US DOE Joint Genome Institute (JGI-PGF)"/>
            <person name="Walter F."/>
            <person name="Albersmeier A."/>
            <person name="Kalinowski J."/>
            <person name="Ruckert C."/>
        </authorList>
    </citation>
    <scope>NUCLEOTIDE SEQUENCE</scope>
    <source>
        <strain evidence="3">JCM 3172</strain>
    </source>
</reference>
<feature type="transmembrane region" description="Helical" evidence="2">
    <location>
        <begin position="21"/>
        <end position="43"/>
    </location>
</feature>
<organism evidence="3 4">
    <name type="scientific">Streptomyces purpureus</name>
    <dbReference type="NCBI Taxonomy" id="1951"/>
    <lineage>
        <taxon>Bacteria</taxon>
        <taxon>Bacillati</taxon>
        <taxon>Actinomycetota</taxon>
        <taxon>Actinomycetes</taxon>
        <taxon>Kitasatosporales</taxon>
        <taxon>Streptomycetaceae</taxon>
        <taxon>Streptomyces</taxon>
    </lineage>
</organism>
<accession>A0A918HGV1</accession>
<gene>
    <name evidence="3" type="ORF">GCM10014713_61750</name>
</gene>
<evidence type="ECO:0000256" key="1">
    <source>
        <dbReference type="SAM" id="MobiDB-lite"/>
    </source>
</evidence>
<protein>
    <submittedName>
        <fullName evidence="3">Uncharacterized protein</fullName>
    </submittedName>
</protein>
<proteinExistence type="predicted"/>
<reference evidence="3" key="2">
    <citation type="submission" date="2020-09" db="EMBL/GenBank/DDBJ databases">
        <authorList>
            <person name="Sun Q."/>
            <person name="Ohkuma M."/>
        </authorList>
    </citation>
    <scope>NUCLEOTIDE SEQUENCE</scope>
    <source>
        <strain evidence="3">JCM 3172</strain>
    </source>
</reference>
<dbReference type="RefSeq" id="WP_019884355.1">
    <property type="nucleotide sequence ID" value="NZ_BMQQ01000035.1"/>
</dbReference>
<sequence length="117" mass="11543">MAHATGCRWAGSPTGAGPRGAAVVLATATSTAVASFLVIRSFGTGVTVARPLGPLLLTARLVTWGVPGGLLLGGLVLGARRTPWGPVRAPGRRAGRAGAGADRGADAGREPQPEGLA</sequence>
<keyword evidence="4" id="KW-1185">Reference proteome</keyword>
<keyword evidence="2" id="KW-0812">Transmembrane</keyword>
<comment type="caution">
    <text evidence="3">The sequence shown here is derived from an EMBL/GenBank/DDBJ whole genome shotgun (WGS) entry which is preliminary data.</text>
</comment>
<dbReference type="Proteomes" id="UP000619486">
    <property type="component" value="Unassembled WGS sequence"/>
</dbReference>
<evidence type="ECO:0000256" key="2">
    <source>
        <dbReference type="SAM" id="Phobius"/>
    </source>
</evidence>
<dbReference type="EMBL" id="BMQQ01000035">
    <property type="protein sequence ID" value="GGT59924.1"/>
    <property type="molecule type" value="Genomic_DNA"/>
</dbReference>
<dbReference type="AlphaFoldDB" id="A0A918HGV1"/>
<feature type="transmembrane region" description="Helical" evidence="2">
    <location>
        <begin position="55"/>
        <end position="78"/>
    </location>
</feature>
<keyword evidence="2" id="KW-0472">Membrane</keyword>
<name>A0A918HGV1_9ACTN</name>
<evidence type="ECO:0000313" key="4">
    <source>
        <dbReference type="Proteomes" id="UP000619486"/>
    </source>
</evidence>
<keyword evidence="2" id="KW-1133">Transmembrane helix</keyword>
<evidence type="ECO:0000313" key="3">
    <source>
        <dbReference type="EMBL" id="GGT59924.1"/>
    </source>
</evidence>
<feature type="compositionally biased region" description="Basic and acidic residues" evidence="1">
    <location>
        <begin position="103"/>
        <end position="117"/>
    </location>
</feature>
<feature type="region of interest" description="Disordered" evidence="1">
    <location>
        <begin position="86"/>
        <end position="117"/>
    </location>
</feature>